<dbReference type="Pfam" id="PF13411">
    <property type="entry name" value="MerR_1"/>
    <property type="match status" value="1"/>
</dbReference>
<reference evidence="4" key="1">
    <citation type="journal article" date="2019" name="Int. J. Syst. Evol. Microbiol.">
        <title>The Global Catalogue of Microorganisms (GCM) 10K type strain sequencing project: providing services to taxonomists for standard genome sequencing and annotation.</title>
        <authorList>
            <consortium name="The Broad Institute Genomics Platform"/>
            <consortium name="The Broad Institute Genome Sequencing Center for Infectious Disease"/>
            <person name="Wu L."/>
            <person name="Ma J."/>
        </authorList>
    </citation>
    <scope>NUCLEOTIDE SEQUENCE [LARGE SCALE GENOMIC DNA]</scope>
    <source>
        <strain evidence="4">CCM 7855</strain>
    </source>
</reference>
<keyword evidence="4" id="KW-1185">Reference proteome</keyword>
<accession>A0ABQ1UBC0</accession>
<dbReference type="Gene3D" id="1.10.1660.10">
    <property type="match status" value="1"/>
</dbReference>
<dbReference type="InterPro" id="IPR047057">
    <property type="entry name" value="MerR_fam"/>
</dbReference>
<dbReference type="SUPFAM" id="SSF46955">
    <property type="entry name" value="Putative DNA-binding domain"/>
    <property type="match status" value="1"/>
</dbReference>
<dbReference type="CDD" id="cd04780">
    <property type="entry name" value="HTH_MerR-like_sg5"/>
    <property type="match status" value="1"/>
</dbReference>
<dbReference type="PANTHER" id="PTHR30204">
    <property type="entry name" value="REDOX-CYCLING DRUG-SENSING TRANSCRIPTIONAL ACTIVATOR SOXR"/>
    <property type="match status" value="1"/>
</dbReference>
<name>A0ABQ1UBC0_9NOCA</name>
<evidence type="ECO:0000256" key="1">
    <source>
        <dbReference type="ARBA" id="ARBA00023125"/>
    </source>
</evidence>
<proteinExistence type="predicted"/>
<evidence type="ECO:0000313" key="3">
    <source>
        <dbReference type="EMBL" id="GGF14660.1"/>
    </source>
</evidence>
<dbReference type="PANTHER" id="PTHR30204:SF98">
    <property type="entry name" value="HTH-TYPE TRANSCRIPTIONAL REGULATOR ADHR"/>
    <property type="match status" value="1"/>
</dbReference>
<dbReference type="EMBL" id="BMCS01000001">
    <property type="protein sequence ID" value="GGF14660.1"/>
    <property type="molecule type" value="Genomic_DNA"/>
</dbReference>
<evidence type="ECO:0000313" key="4">
    <source>
        <dbReference type="Proteomes" id="UP000632454"/>
    </source>
</evidence>
<dbReference type="PRINTS" id="PR00040">
    <property type="entry name" value="HTHMERR"/>
</dbReference>
<keyword evidence="1" id="KW-0238">DNA-binding</keyword>
<dbReference type="InterPro" id="IPR000551">
    <property type="entry name" value="MerR-type_HTH_dom"/>
</dbReference>
<dbReference type="SMART" id="SM00422">
    <property type="entry name" value="HTH_MERR"/>
    <property type="match status" value="1"/>
</dbReference>
<dbReference type="Proteomes" id="UP000632454">
    <property type="component" value="Unassembled WGS sequence"/>
</dbReference>
<dbReference type="PROSITE" id="PS50937">
    <property type="entry name" value="HTH_MERR_2"/>
    <property type="match status" value="1"/>
</dbReference>
<protein>
    <submittedName>
        <fullName evidence="3">Transcriptional regulator</fullName>
    </submittedName>
</protein>
<dbReference type="InterPro" id="IPR009061">
    <property type="entry name" value="DNA-bd_dom_put_sf"/>
</dbReference>
<feature type="domain" description="HTH merR-type" evidence="2">
    <location>
        <begin position="12"/>
        <end position="82"/>
    </location>
</feature>
<sequence>MLLSIGDVKGAPMRISELSRRSGVSVATIKYYLREGVLPPGEPTSSNQASYGHGHIRRLRLIRALIEIGGLSLATVRDALAATEDEHLPLHDAFGAVMHGLDDPDAIVAHDDTLGEVHDWLAERDWTIAPDAPAPRRLAELIGILRDFGLPVTADSFSTAADTAEVVANDEVRYAREQPDRIAAVEMMLVGTVVYERALATVRRLALEAASARIEATVVERSEP</sequence>
<organism evidence="3 4">
    <name type="scientific">Williamsia phyllosphaerae</name>
    <dbReference type="NCBI Taxonomy" id="885042"/>
    <lineage>
        <taxon>Bacteria</taxon>
        <taxon>Bacillati</taxon>
        <taxon>Actinomycetota</taxon>
        <taxon>Actinomycetes</taxon>
        <taxon>Mycobacteriales</taxon>
        <taxon>Nocardiaceae</taxon>
        <taxon>Williamsia</taxon>
    </lineage>
</organism>
<comment type="caution">
    <text evidence="3">The sequence shown here is derived from an EMBL/GenBank/DDBJ whole genome shotgun (WGS) entry which is preliminary data.</text>
</comment>
<gene>
    <name evidence="3" type="ORF">GCM10007298_08450</name>
</gene>
<evidence type="ECO:0000259" key="2">
    <source>
        <dbReference type="PROSITE" id="PS50937"/>
    </source>
</evidence>